<keyword evidence="2" id="KW-0472">Membrane</keyword>
<evidence type="ECO:0000256" key="2">
    <source>
        <dbReference type="SAM" id="Phobius"/>
    </source>
</evidence>
<reference evidence="3 4" key="1">
    <citation type="submission" date="2020-07" db="EMBL/GenBank/DDBJ databases">
        <title>Comparative genomics of pyrophilous fungi reveals a link between fire events and developmental genes.</title>
        <authorList>
            <consortium name="DOE Joint Genome Institute"/>
            <person name="Steindorff A.S."/>
            <person name="Carver A."/>
            <person name="Calhoun S."/>
            <person name="Stillman K."/>
            <person name="Liu H."/>
            <person name="Lipzen A."/>
            <person name="Pangilinan J."/>
            <person name="Labutti K."/>
            <person name="Bruns T.D."/>
            <person name="Grigoriev I.V."/>
        </authorList>
    </citation>
    <scope>NUCLEOTIDE SEQUENCE [LARGE SCALE GENOMIC DNA]</scope>
    <source>
        <strain evidence="3 4">CBS 144469</strain>
    </source>
</reference>
<feature type="transmembrane region" description="Helical" evidence="2">
    <location>
        <begin position="237"/>
        <end position="261"/>
    </location>
</feature>
<evidence type="ECO:0000313" key="3">
    <source>
        <dbReference type="EMBL" id="KAF6749359.1"/>
    </source>
</evidence>
<dbReference type="Proteomes" id="UP000521943">
    <property type="component" value="Unassembled WGS sequence"/>
</dbReference>
<feature type="compositionally biased region" description="Polar residues" evidence="1">
    <location>
        <begin position="323"/>
        <end position="339"/>
    </location>
</feature>
<feature type="transmembrane region" description="Helical" evidence="2">
    <location>
        <begin position="71"/>
        <end position="90"/>
    </location>
</feature>
<keyword evidence="4" id="KW-1185">Reference proteome</keyword>
<gene>
    <name evidence="3" type="ORF">DFP72DRAFT_541336</name>
</gene>
<comment type="caution">
    <text evidence="3">The sequence shown here is derived from an EMBL/GenBank/DDBJ whole genome shotgun (WGS) entry which is preliminary data.</text>
</comment>
<feature type="transmembrane region" description="Helical" evidence="2">
    <location>
        <begin position="36"/>
        <end position="59"/>
    </location>
</feature>
<dbReference type="OrthoDB" id="2751465at2759"/>
<evidence type="ECO:0000313" key="4">
    <source>
        <dbReference type="Proteomes" id="UP000521943"/>
    </source>
</evidence>
<keyword evidence="2" id="KW-0812">Transmembrane</keyword>
<accession>A0A8H6M122</accession>
<protein>
    <submittedName>
        <fullName evidence="3">Uncharacterized protein</fullName>
    </submittedName>
</protein>
<evidence type="ECO:0000256" key="1">
    <source>
        <dbReference type="SAM" id="MobiDB-lite"/>
    </source>
</evidence>
<dbReference type="EMBL" id="JACGCI010000063">
    <property type="protein sequence ID" value="KAF6749359.1"/>
    <property type="molecule type" value="Genomic_DNA"/>
</dbReference>
<feature type="transmembrane region" description="Helical" evidence="2">
    <location>
        <begin position="197"/>
        <end position="216"/>
    </location>
</feature>
<name>A0A8H6M122_9AGAR</name>
<dbReference type="AlphaFoldDB" id="A0A8H6M122"/>
<feature type="transmembrane region" description="Helical" evidence="2">
    <location>
        <begin position="156"/>
        <end position="177"/>
    </location>
</feature>
<feature type="transmembrane region" description="Helical" evidence="2">
    <location>
        <begin position="273"/>
        <end position="291"/>
    </location>
</feature>
<sequence>MYMTASDIHTTGMMARASSTGLLDEDDETYLRYYLIAYWVEATLFGVYWFLYMVAMAIIYKRRAQSQSTPLISIAGNTFLFSLAGLHNGVNVYRLLKIYGSPSGATTSTAVAVSYLRSNKYWDVYIHAILLHFTTWAGDSFIMYRCWILWNRSYKIMLLPLAILMASLGTGITSIYWFKHQDKIDSSVMRYIFRTTIILNLVGNTLTTGLIAYRIWKQHRRSRKAGVHSSSGVDLFTLMRIIIESASIYTLAQLLIIILFFRGHPSTLIVQHASIPVTGIVFVLIVIRAYGASRAPGGGRMTSKFEFPTRLRTSHELGEGDTTDNAQEGTSSSRTLDTS</sequence>
<feature type="region of interest" description="Disordered" evidence="1">
    <location>
        <begin position="313"/>
        <end position="339"/>
    </location>
</feature>
<keyword evidence="2" id="KW-1133">Transmembrane helix</keyword>
<proteinExistence type="predicted"/>
<feature type="transmembrane region" description="Helical" evidence="2">
    <location>
        <begin position="124"/>
        <end position="144"/>
    </location>
</feature>
<organism evidence="3 4">
    <name type="scientific">Ephemerocybe angulata</name>
    <dbReference type="NCBI Taxonomy" id="980116"/>
    <lineage>
        <taxon>Eukaryota</taxon>
        <taxon>Fungi</taxon>
        <taxon>Dikarya</taxon>
        <taxon>Basidiomycota</taxon>
        <taxon>Agaricomycotina</taxon>
        <taxon>Agaricomycetes</taxon>
        <taxon>Agaricomycetidae</taxon>
        <taxon>Agaricales</taxon>
        <taxon>Agaricineae</taxon>
        <taxon>Psathyrellaceae</taxon>
        <taxon>Ephemerocybe</taxon>
    </lineage>
</organism>